<gene>
    <name evidence="2" type="ORF">HYH03_003249</name>
</gene>
<keyword evidence="1" id="KW-0812">Transmembrane</keyword>
<organism evidence="2 3">
    <name type="scientific">Edaphochlamys debaryana</name>
    <dbReference type="NCBI Taxonomy" id="47281"/>
    <lineage>
        <taxon>Eukaryota</taxon>
        <taxon>Viridiplantae</taxon>
        <taxon>Chlorophyta</taxon>
        <taxon>core chlorophytes</taxon>
        <taxon>Chlorophyceae</taxon>
        <taxon>CS clade</taxon>
        <taxon>Chlamydomonadales</taxon>
        <taxon>Chlamydomonadales incertae sedis</taxon>
        <taxon>Edaphochlamys</taxon>
    </lineage>
</organism>
<dbReference type="GO" id="GO:0009534">
    <property type="term" value="C:chloroplast thylakoid"/>
    <property type="evidence" value="ECO:0007669"/>
    <property type="project" value="TreeGrafter"/>
</dbReference>
<comment type="caution">
    <text evidence="2">The sequence shown here is derived from an EMBL/GenBank/DDBJ whole genome shotgun (WGS) entry which is preliminary data.</text>
</comment>
<keyword evidence="3" id="KW-1185">Reference proteome</keyword>
<dbReference type="PANTHER" id="PTHR34679">
    <property type="match status" value="1"/>
</dbReference>
<name>A0A835YAJ2_9CHLO</name>
<reference evidence="2" key="1">
    <citation type="journal article" date="2020" name="bioRxiv">
        <title>Comparative genomics of Chlamydomonas.</title>
        <authorList>
            <person name="Craig R.J."/>
            <person name="Hasan A.R."/>
            <person name="Ness R.W."/>
            <person name="Keightley P.D."/>
        </authorList>
    </citation>
    <scope>NUCLEOTIDE SEQUENCE</scope>
    <source>
        <strain evidence="2">CCAP 11/70</strain>
    </source>
</reference>
<dbReference type="InterPro" id="IPR025067">
    <property type="entry name" value="DUF4079"/>
</dbReference>
<evidence type="ECO:0000313" key="3">
    <source>
        <dbReference type="Proteomes" id="UP000612055"/>
    </source>
</evidence>
<accession>A0A835YAJ2</accession>
<evidence type="ECO:0008006" key="4">
    <source>
        <dbReference type="Google" id="ProtNLM"/>
    </source>
</evidence>
<dbReference type="AlphaFoldDB" id="A0A835YAJ2"/>
<dbReference type="EMBL" id="JAEHOE010000008">
    <property type="protein sequence ID" value="KAG2499066.1"/>
    <property type="molecule type" value="Genomic_DNA"/>
</dbReference>
<proteinExistence type="predicted"/>
<dbReference type="Pfam" id="PF13301">
    <property type="entry name" value="DUF4079"/>
    <property type="match status" value="1"/>
</dbReference>
<protein>
    <recommendedName>
        <fullName evidence="4">DUF4079 domain-containing protein</fullName>
    </recommendedName>
</protein>
<feature type="transmembrane region" description="Helical" evidence="1">
    <location>
        <begin position="73"/>
        <end position="95"/>
    </location>
</feature>
<sequence>MIGLFFSTLYAGYLGWQWKRTRELGDEVRELKKMLPAVAADGVRPPSPMDAEIAAKEAERKELIKGEYRDKHWWWGSLLLASGTGIAIEGCINTYMRTGKLFPGPHLFAGATIVALWAAASALVPAMQKGDQNARNAHIALNVANLALFAWQLPTGFEIVDKVFQFTSWP</sequence>
<evidence type="ECO:0000313" key="2">
    <source>
        <dbReference type="EMBL" id="KAG2499066.1"/>
    </source>
</evidence>
<dbReference type="OrthoDB" id="4914at2759"/>
<evidence type="ECO:0000256" key="1">
    <source>
        <dbReference type="SAM" id="Phobius"/>
    </source>
</evidence>
<keyword evidence="1" id="KW-0472">Membrane</keyword>
<dbReference type="Proteomes" id="UP000612055">
    <property type="component" value="Unassembled WGS sequence"/>
</dbReference>
<feature type="transmembrane region" description="Helical" evidence="1">
    <location>
        <begin position="107"/>
        <end position="126"/>
    </location>
</feature>
<keyword evidence="1" id="KW-1133">Transmembrane helix</keyword>
<dbReference type="PANTHER" id="PTHR34679:SF2">
    <property type="entry name" value="OS02G0122500 PROTEIN"/>
    <property type="match status" value="1"/>
</dbReference>